<evidence type="ECO:0000256" key="6">
    <source>
        <dbReference type="ARBA" id="ARBA00022695"/>
    </source>
</evidence>
<comment type="caution">
    <text evidence="13">The sequence shown here is derived from an EMBL/GenBank/DDBJ whole genome shotgun (WGS) entry which is preliminary data.</text>
</comment>
<dbReference type="Pfam" id="PF01467">
    <property type="entry name" value="CTP_transf_like"/>
    <property type="match status" value="1"/>
</dbReference>
<keyword evidence="6 11" id="KW-0548">Nucleotidyltransferase</keyword>
<dbReference type="Gene3D" id="3.40.50.620">
    <property type="entry name" value="HUPs"/>
    <property type="match status" value="1"/>
</dbReference>
<keyword evidence="5 11" id="KW-0808">Transferase</keyword>
<feature type="domain" description="Cytidyltransferase-like" evidence="12">
    <location>
        <begin position="5"/>
        <end position="176"/>
    </location>
</feature>
<keyword evidence="9 11" id="KW-0520">NAD</keyword>
<comment type="pathway">
    <text evidence="2 11">Cofactor biosynthesis; NAD(+) biosynthesis; deamido-NAD(+) from nicotinate D-ribonucleotide: step 1/1.</text>
</comment>
<evidence type="ECO:0000256" key="7">
    <source>
        <dbReference type="ARBA" id="ARBA00022741"/>
    </source>
</evidence>
<evidence type="ECO:0000313" key="14">
    <source>
        <dbReference type="Proteomes" id="UP001501126"/>
    </source>
</evidence>
<evidence type="ECO:0000256" key="11">
    <source>
        <dbReference type="HAMAP-Rule" id="MF_00244"/>
    </source>
</evidence>
<evidence type="ECO:0000256" key="2">
    <source>
        <dbReference type="ARBA" id="ARBA00005019"/>
    </source>
</evidence>
<evidence type="ECO:0000256" key="3">
    <source>
        <dbReference type="ARBA" id="ARBA00009014"/>
    </source>
</evidence>
<reference evidence="14" key="1">
    <citation type="journal article" date="2019" name="Int. J. Syst. Evol. Microbiol.">
        <title>The Global Catalogue of Microorganisms (GCM) 10K type strain sequencing project: providing services to taxonomists for standard genome sequencing and annotation.</title>
        <authorList>
            <consortium name="The Broad Institute Genomics Platform"/>
            <consortium name="The Broad Institute Genome Sequencing Center for Infectious Disease"/>
            <person name="Wu L."/>
            <person name="Ma J."/>
        </authorList>
    </citation>
    <scope>NUCLEOTIDE SEQUENCE [LARGE SCALE GENOMIC DNA]</scope>
    <source>
        <strain evidence="14">JCM 16083</strain>
    </source>
</reference>
<dbReference type="InterPro" id="IPR004821">
    <property type="entry name" value="Cyt_trans-like"/>
</dbReference>
<proteinExistence type="inferred from homology"/>
<comment type="catalytic activity">
    <reaction evidence="10 11">
        <text>nicotinate beta-D-ribonucleotide + ATP + H(+) = deamido-NAD(+) + diphosphate</text>
        <dbReference type="Rhea" id="RHEA:22860"/>
        <dbReference type="ChEBI" id="CHEBI:15378"/>
        <dbReference type="ChEBI" id="CHEBI:30616"/>
        <dbReference type="ChEBI" id="CHEBI:33019"/>
        <dbReference type="ChEBI" id="CHEBI:57502"/>
        <dbReference type="ChEBI" id="CHEBI:58437"/>
        <dbReference type="EC" id="2.7.7.18"/>
    </reaction>
</comment>
<evidence type="ECO:0000256" key="8">
    <source>
        <dbReference type="ARBA" id="ARBA00022840"/>
    </source>
</evidence>
<dbReference type="SUPFAM" id="SSF52374">
    <property type="entry name" value="Nucleotidylyl transferase"/>
    <property type="match status" value="1"/>
</dbReference>
<name>A0ABP3XZR0_9FLAO</name>
<dbReference type="RefSeq" id="WP_343784369.1">
    <property type="nucleotide sequence ID" value="NZ_BAAAFH010000003.1"/>
</dbReference>
<keyword evidence="4 11" id="KW-0662">Pyridine nucleotide biosynthesis</keyword>
<evidence type="ECO:0000259" key="12">
    <source>
        <dbReference type="Pfam" id="PF01467"/>
    </source>
</evidence>
<dbReference type="NCBIfam" id="TIGR00125">
    <property type="entry name" value="cyt_tran_rel"/>
    <property type="match status" value="1"/>
</dbReference>
<dbReference type="PANTHER" id="PTHR39321">
    <property type="entry name" value="NICOTINATE-NUCLEOTIDE ADENYLYLTRANSFERASE-RELATED"/>
    <property type="match status" value="1"/>
</dbReference>
<evidence type="ECO:0000256" key="5">
    <source>
        <dbReference type="ARBA" id="ARBA00022679"/>
    </source>
</evidence>
<dbReference type="NCBIfam" id="TIGR00482">
    <property type="entry name" value="nicotinate (nicotinamide) nucleotide adenylyltransferase"/>
    <property type="match status" value="1"/>
</dbReference>
<dbReference type="PANTHER" id="PTHR39321:SF3">
    <property type="entry name" value="PHOSPHOPANTETHEINE ADENYLYLTRANSFERASE"/>
    <property type="match status" value="1"/>
</dbReference>
<comment type="similarity">
    <text evidence="3 11">Belongs to the NadD family.</text>
</comment>
<gene>
    <name evidence="11 13" type="primary">nadD</name>
    <name evidence="13" type="ORF">GCM10009118_02920</name>
</gene>
<keyword evidence="7 11" id="KW-0547">Nucleotide-binding</keyword>
<dbReference type="InterPro" id="IPR005248">
    <property type="entry name" value="NadD/NMNAT"/>
</dbReference>
<dbReference type="GO" id="GO:0016779">
    <property type="term" value="F:nucleotidyltransferase activity"/>
    <property type="evidence" value="ECO:0007669"/>
    <property type="project" value="UniProtKB-KW"/>
</dbReference>
<evidence type="ECO:0000313" key="13">
    <source>
        <dbReference type="EMBL" id="GAA0873884.1"/>
    </source>
</evidence>
<dbReference type="HAMAP" id="MF_00244">
    <property type="entry name" value="NaMN_adenylyltr"/>
    <property type="match status" value="1"/>
</dbReference>
<dbReference type="EC" id="2.7.7.18" evidence="11"/>
<comment type="function">
    <text evidence="1 11">Catalyzes the reversible adenylation of nicotinate mononucleotide (NaMN) to nicotinic acid adenine dinucleotide (NaAD).</text>
</comment>
<keyword evidence="8 11" id="KW-0067">ATP-binding</keyword>
<evidence type="ECO:0000256" key="10">
    <source>
        <dbReference type="ARBA" id="ARBA00048721"/>
    </source>
</evidence>
<dbReference type="InterPro" id="IPR014729">
    <property type="entry name" value="Rossmann-like_a/b/a_fold"/>
</dbReference>
<organism evidence="13 14">
    <name type="scientific">Wandonia haliotis</name>
    <dbReference type="NCBI Taxonomy" id="574963"/>
    <lineage>
        <taxon>Bacteria</taxon>
        <taxon>Pseudomonadati</taxon>
        <taxon>Bacteroidota</taxon>
        <taxon>Flavobacteriia</taxon>
        <taxon>Flavobacteriales</taxon>
        <taxon>Crocinitomicaceae</taxon>
        <taxon>Wandonia</taxon>
    </lineage>
</organism>
<sequence>MKVGLYFGTYNPIHIGHLVIANYMADYTDLDQIWLVVTPQNPLKKKASLLEDYHRYALVEIAIEDNDNLRVSDIEFKLPKPSYTATTLAHLKEKYPAHEFCLIMGEDNLRTLHKWQNHDIILRDHEIYVYPRVLTIQEQQEADQLGYKQDNGFMEHEHVHICDAPVMKVSSSFIRNAIKEGKSVRYLLTDPVHKYIDEMNFYR</sequence>
<protein>
    <recommendedName>
        <fullName evidence="11">Probable nicotinate-nucleotide adenylyltransferase</fullName>
        <ecNumber evidence="11">2.7.7.18</ecNumber>
    </recommendedName>
    <alternativeName>
        <fullName evidence="11">Deamido-NAD(+) diphosphorylase</fullName>
    </alternativeName>
    <alternativeName>
        <fullName evidence="11">Deamido-NAD(+) pyrophosphorylase</fullName>
    </alternativeName>
    <alternativeName>
        <fullName evidence="11">Nicotinate mononucleotide adenylyltransferase</fullName>
        <shortName evidence="11">NaMN adenylyltransferase</shortName>
    </alternativeName>
</protein>
<evidence type="ECO:0000256" key="4">
    <source>
        <dbReference type="ARBA" id="ARBA00022642"/>
    </source>
</evidence>
<accession>A0ABP3XZR0</accession>
<dbReference type="EMBL" id="BAAAFH010000003">
    <property type="protein sequence ID" value="GAA0873884.1"/>
    <property type="molecule type" value="Genomic_DNA"/>
</dbReference>
<dbReference type="Proteomes" id="UP001501126">
    <property type="component" value="Unassembled WGS sequence"/>
</dbReference>
<dbReference type="CDD" id="cd02165">
    <property type="entry name" value="NMNAT"/>
    <property type="match status" value="1"/>
</dbReference>
<evidence type="ECO:0000256" key="1">
    <source>
        <dbReference type="ARBA" id="ARBA00002324"/>
    </source>
</evidence>
<keyword evidence="14" id="KW-1185">Reference proteome</keyword>
<evidence type="ECO:0000256" key="9">
    <source>
        <dbReference type="ARBA" id="ARBA00023027"/>
    </source>
</evidence>